<comment type="caution">
    <text evidence="2">The sequence shown here is derived from an EMBL/GenBank/DDBJ whole genome shotgun (WGS) entry which is preliminary data.</text>
</comment>
<dbReference type="AlphaFoldDB" id="A0A8H5GNT9"/>
<feature type="region of interest" description="Disordered" evidence="1">
    <location>
        <begin position="191"/>
        <end position="268"/>
    </location>
</feature>
<protein>
    <submittedName>
        <fullName evidence="2">Uncharacterized protein</fullName>
    </submittedName>
</protein>
<dbReference type="Proteomes" id="UP000565441">
    <property type="component" value="Unassembled WGS sequence"/>
</dbReference>
<accession>A0A8H5GNT9</accession>
<dbReference type="EMBL" id="JAACJP010000062">
    <property type="protein sequence ID" value="KAF5368140.1"/>
    <property type="molecule type" value="Genomic_DNA"/>
</dbReference>
<reference evidence="2 3" key="1">
    <citation type="journal article" date="2020" name="ISME J.">
        <title>Uncovering the hidden diversity of litter-decomposition mechanisms in mushroom-forming fungi.</title>
        <authorList>
            <person name="Floudas D."/>
            <person name="Bentzer J."/>
            <person name="Ahren D."/>
            <person name="Johansson T."/>
            <person name="Persson P."/>
            <person name="Tunlid A."/>
        </authorList>
    </citation>
    <scope>NUCLEOTIDE SEQUENCE [LARGE SCALE GENOMIC DNA]</scope>
    <source>
        <strain evidence="2 3">CBS 661.87</strain>
    </source>
</reference>
<evidence type="ECO:0000313" key="2">
    <source>
        <dbReference type="EMBL" id="KAF5368140.1"/>
    </source>
</evidence>
<evidence type="ECO:0000256" key="1">
    <source>
        <dbReference type="SAM" id="MobiDB-lite"/>
    </source>
</evidence>
<proteinExistence type="predicted"/>
<evidence type="ECO:0000313" key="3">
    <source>
        <dbReference type="Proteomes" id="UP000565441"/>
    </source>
</evidence>
<keyword evidence="3" id="KW-1185">Reference proteome</keyword>
<name>A0A8H5GNT9_9AGAR</name>
<feature type="compositionally biased region" description="Acidic residues" evidence="1">
    <location>
        <begin position="192"/>
        <end position="211"/>
    </location>
</feature>
<sequence>MLLPPEHHVFGPAPTCQLYYLRDIRRASDTINPRAHNFVMVHSPETGEEAHAFWYAQVIGIFHAVVRHTGPRSHNPHTDHPIEFLWVRWLGVEPGHRFGRRLAKLPKLGFVPDTDPYAFGFLDPSLVIRGAHIIPTFAGGKTSELLVQRSMTLGLSEDWANFYVNIFVDLDMFFRHIGFGIGHLEPMPAPEETVECEQDDDLPPDDYDAEMNEPTFDLINLGSDDDDDDDDGGNDDDDGDDDDEEHDDNGDADEDEDNSDEDVGYAGL</sequence>
<organism evidence="2 3">
    <name type="scientific">Tricholomella constricta</name>
    <dbReference type="NCBI Taxonomy" id="117010"/>
    <lineage>
        <taxon>Eukaryota</taxon>
        <taxon>Fungi</taxon>
        <taxon>Dikarya</taxon>
        <taxon>Basidiomycota</taxon>
        <taxon>Agaricomycotina</taxon>
        <taxon>Agaricomycetes</taxon>
        <taxon>Agaricomycetidae</taxon>
        <taxon>Agaricales</taxon>
        <taxon>Tricholomatineae</taxon>
        <taxon>Lyophyllaceae</taxon>
        <taxon>Tricholomella</taxon>
    </lineage>
</organism>
<feature type="compositionally biased region" description="Acidic residues" evidence="1">
    <location>
        <begin position="223"/>
        <end position="268"/>
    </location>
</feature>
<dbReference type="OrthoDB" id="3267098at2759"/>
<gene>
    <name evidence="2" type="ORF">D9615_010190</name>
</gene>